<dbReference type="EMBL" id="UINC01150008">
    <property type="protein sequence ID" value="SVD42826.1"/>
    <property type="molecule type" value="Genomic_DNA"/>
</dbReference>
<accession>A0A382V8E9</accession>
<reference evidence="1" key="1">
    <citation type="submission" date="2018-05" db="EMBL/GenBank/DDBJ databases">
        <authorList>
            <person name="Lanie J.A."/>
            <person name="Ng W.-L."/>
            <person name="Kazmierczak K.M."/>
            <person name="Andrzejewski T.M."/>
            <person name="Davidsen T.M."/>
            <person name="Wayne K.J."/>
            <person name="Tettelin H."/>
            <person name="Glass J.I."/>
            <person name="Rusch D."/>
            <person name="Podicherti R."/>
            <person name="Tsui H.-C.T."/>
            <person name="Winkler M.E."/>
        </authorList>
    </citation>
    <scope>NUCLEOTIDE SEQUENCE</scope>
</reference>
<gene>
    <name evidence="1" type="ORF">METZ01_LOCUS395680</name>
</gene>
<proteinExistence type="predicted"/>
<name>A0A382V8E9_9ZZZZ</name>
<dbReference type="AlphaFoldDB" id="A0A382V8E9"/>
<evidence type="ECO:0000313" key="1">
    <source>
        <dbReference type="EMBL" id="SVD42826.1"/>
    </source>
</evidence>
<protein>
    <submittedName>
        <fullName evidence="1">Uncharacterized protein</fullName>
    </submittedName>
</protein>
<sequence length="38" mass="4290">MSIAPNSDDRWSFLGDWGMLARGPLEPGVHFNPARYDI</sequence>
<organism evidence="1">
    <name type="scientific">marine metagenome</name>
    <dbReference type="NCBI Taxonomy" id="408172"/>
    <lineage>
        <taxon>unclassified sequences</taxon>
        <taxon>metagenomes</taxon>
        <taxon>ecological metagenomes</taxon>
    </lineage>
</organism>